<comment type="caution">
    <text evidence="2">The sequence shown here is derived from an EMBL/GenBank/DDBJ whole genome shotgun (WGS) entry which is preliminary data.</text>
</comment>
<evidence type="ECO:0000313" key="3">
    <source>
        <dbReference type="Proteomes" id="UP000661691"/>
    </source>
</evidence>
<sequence length="85" mass="10186">MNMAHRMGLVVWMKDLKAAHSLGRFGNVHYVSKRMKYVYLYIDGDKVDQVIRQIDRLSYVQRVEKSQRSNICLDFERNETQLYTK</sequence>
<dbReference type="AlphaFoldDB" id="A0A926N4T0"/>
<accession>A0A926N4T0</accession>
<gene>
    <name evidence="2" type="ORF">IC620_01150</name>
</gene>
<proteinExistence type="predicted"/>
<keyword evidence="1" id="KW-0963">Cytoplasm</keyword>
<reference evidence="2" key="1">
    <citation type="submission" date="2020-09" db="EMBL/GenBank/DDBJ databases">
        <title>A novel bacterium of genus Hazenella, isolated from South China Sea.</title>
        <authorList>
            <person name="Huang H."/>
            <person name="Mo K."/>
            <person name="Hu Y."/>
        </authorList>
    </citation>
    <scope>NUCLEOTIDE SEQUENCE</scope>
    <source>
        <strain evidence="2">IB182357</strain>
    </source>
</reference>
<dbReference type="EMBL" id="JACXAH010000002">
    <property type="protein sequence ID" value="MBD1370969.1"/>
    <property type="molecule type" value="Genomic_DNA"/>
</dbReference>
<organism evidence="2 3">
    <name type="scientific">Polycladospora coralii</name>
    <dbReference type="NCBI Taxonomy" id="2771432"/>
    <lineage>
        <taxon>Bacteria</taxon>
        <taxon>Bacillati</taxon>
        <taxon>Bacillota</taxon>
        <taxon>Bacilli</taxon>
        <taxon>Bacillales</taxon>
        <taxon>Thermoactinomycetaceae</taxon>
        <taxon>Polycladospora</taxon>
    </lineage>
</organism>
<keyword evidence="3" id="KW-1185">Reference proteome</keyword>
<dbReference type="InterPro" id="IPR016979">
    <property type="entry name" value="DUF2129"/>
</dbReference>
<dbReference type="Proteomes" id="UP000661691">
    <property type="component" value="Unassembled WGS sequence"/>
</dbReference>
<dbReference type="Pfam" id="PF09902">
    <property type="entry name" value="DUF2129"/>
    <property type="match status" value="1"/>
</dbReference>
<evidence type="ECO:0000256" key="1">
    <source>
        <dbReference type="ARBA" id="ARBA00022490"/>
    </source>
</evidence>
<evidence type="ECO:0000313" key="2">
    <source>
        <dbReference type="EMBL" id="MBD1370969.1"/>
    </source>
</evidence>
<dbReference type="RefSeq" id="WP_191139130.1">
    <property type="nucleotide sequence ID" value="NZ_JACXAG020000002.1"/>
</dbReference>
<name>A0A926N4T0_9BACL</name>
<protein>
    <submittedName>
        <fullName evidence="2">YlbG family protein</fullName>
    </submittedName>
</protein>
<dbReference type="PIRSF" id="PIRSF031653">
    <property type="entry name" value="UCP031653"/>
    <property type="match status" value="1"/>
</dbReference>